<dbReference type="EC" id="3.6.1.27" evidence="3 17"/>
<comment type="function">
    <text evidence="17">Catalyzes the dephosphorylation of undecaprenyl diphosphate (UPP). Confers resistance to bacitracin.</text>
</comment>
<evidence type="ECO:0000256" key="10">
    <source>
        <dbReference type="ARBA" id="ARBA00022989"/>
    </source>
</evidence>
<evidence type="ECO:0000256" key="4">
    <source>
        <dbReference type="ARBA" id="ARBA00021581"/>
    </source>
</evidence>
<dbReference type="PATRIC" id="fig|1527444.3.peg.224"/>
<dbReference type="GO" id="GO:0050380">
    <property type="term" value="F:undecaprenyl-diphosphatase activity"/>
    <property type="evidence" value="ECO:0007669"/>
    <property type="project" value="UniProtKB-UniRule"/>
</dbReference>
<comment type="caution">
    <text evidence="18">The sequence shown here is derived from an EMBL/GenBank/DDBJ whole genome shotgun (WGS) entry which is preliminary data.</text>
</comment>
<evidence type="ECO:0000256" key="6">
    <source>
        <dbReference type="ARBA" id="ARBA00022692"/>
    </source>
</evidence>
<dbReference type="GO" id="GO:0008360">
    <property type="term" value="P:regulation of cell shape"/>
    <property type="evidence" value="ECO:0007669"/>
    <property type="project" value="UniProtKB-KW"/>
</dbReference>
<dbReference type="GO" id="GO:0071555">
    <property type="term" value="P:cell wall organization"/>
    <property type="evidence" value="ECO:0007669"/>
    <property type="project" value="UniProtKB-KW"/>
</dbReference>
<dbReference type="Proteomes" id="UP000028922">
    <property type="component" value="Unassembled WGS sequence"/>
</dbReference>
<comment type="subcellular location">
    <subcellularLocation>
        <location evidence="1 17">Cell membrane</location>
        <topology evidence="1 17">Multi-pass membrane protein</topology>
    </subcellularLocation>
</comment>
<evidence type="ECO:0000313" key="19">
    <source>
        <dbReference type="Proteomes" id="UP000028922"/>
    </source>
</evidence>
<dbReference type="GO" id="GO:0009252">
    <property type="term" value="P:peptidoglycan biosynthetic process"/>
    <property type="evidence" value="ECO:0007669"/>
    <property type="project" value="UniProtKB-KW"/>
</dbReference>
<dbReference type="PANTHER" id="PTHR30622:SF4">
    <property type="entry name" value="UNDECAPRENYL-DIPHOSPHATASE"/>
    <property type="match status" value="1"/>
</dbReference>
<sequence>MFFLALIFSQLSINQNITLENPSSTIESFNYLQIIILGMIQGLTEFLPISSTAHLQIIPSYLGWGDPGVNFSAVIQLGSIISVLWYFWSDLRKIVTGTFTAIQKHDLKSHDLRMGFGIFMGTLPFLIIGYLAKTFMTDIDNSILRSSGMVAASSIIMSLLLALAEKTGKYERNFDKLRWQDAFFMGAIQSLAIVPGVSRSGSTITLGLFLNLKRETAARFSFLLGIPAITTVGLYELTEIFNTGFSQETILPLLTAIISSIIFSYLSIAWLINYLQKQSTWIFVWYRLGFGSFILIDMLLS</sequence>
<evidence type="ECO:0000256" key="1">
    <source>
        <dbReference type="ARBA" id="ARBA00004651"/>
    </source>
</evidence>
<keyword evidence="7 17" id="KW-0378">Hydrolase</keyword>
<feature type="transmembrane region" description="Helical" evidence="17">
    <location>
        <begin position="284"/>
        <end position="300"/>
    </location>
</feature>
<reference evidence="18 19" key="1">
    <citation type="submission" date="2014-08" db="EMBL/GenBank/DDBJ databases">
        <title>Comparative genomics reveals surprising divergence of two closely related strains of uncultivated UCYN-A cyanobacteria.</title>
        <authorList>
            <person name="Bombar D."/>
            <person name="Heller P."/>
            <person name="Sanchez-Baracaldo P."/>
            <person name="Carter B.J."/>
            <person name="Zert J.P."/>
        </authorList>
    </citation>
    <scope>NUCLEOTIDE SEQUENCE [LARGE SCALE GENOMIC DNA]</scope>
</reference>
<comment type="miscellaneous">
    <text evidence="17">Bacitracin is thought to be involved in the inhibition of peptidoglycan synthesis by sequestering undecaprenyl diphosphate, thereby reducing the pool of lipid carrier available.</text>
</comment>
<evidence type="ECO:0000256" key="17">
    <source>
        <dbReference type="HAMAP-Rule" id="MF_01006"/>
    </source>
</evidence>
<evidence type="ECO:0000256" key="12">
    <source>
        <dbReference type="ARBA" id="ARBA00023251"/>
    </source>
</evidence>
<keyword evidence="5 17" id="KW-1003">Cell membrane</keyword>
<feature type="transmembrane region" description="Helical" evidence="17">
    <location>
        <begin position="250"/>
        <end position="272"/>
    </location>
</feature>
<dbReference type="eggNOG" id="COG1968">
    <property type="taxonomic scope" value="Bacteria"/>
</dbReference>
<keyword evidence="9 17" id="KW-0573">Peptidoglycan synthesis</keyword>
<dbReference type="GO" id="GO:0046677">
    <property type="term" value="P:response to antibiotic"/>
    <property type="evidence" value="ECO:0007669"/>
    <property type="project" value="UniProtKB-UniRule"/>
</dbReference>
<evidence type="ECO:0000256" key="13">
    <source>
        <dbReference type="ARBA" id="ARBA00023316"/>
    </source>
</evidence>
<evidence type="ECO:0000256" key="8">
    <source>
        <dbReference type="ARBA" id="ARBA00022960"/>
    </source>
</evidence>
<evidence type="ECO:0000313" key="18">
    <source>
        <dbReference type="EMBL" id="KFF41854.1"/>
    </source>
</evidence>
<evidence type="ECO:0000256" key="3">
    <source>
        <dbReference type="ARBA" id="ARBA00012374"/>
    </source>
</evidence>
<accession>A0A086CI40</accession>
<evidence type="ECO:0000256" key="15">
    <source>
        <dbReference type="ARBA" id="ARBA00032932"/>
    </source>
</evidence>
<dbReference type="HAMAP" id="MF_01006">
    <property type="entry name" value="Undec_diphosphatase"/>
    <property type="match status" value="1"/>
</dbReference>
<comment type="similarity">
    <text evidence="2 17">Belongs to the UppP family.</text>
</comment>
<feature type="transmembrane region" description="Helical" evidence="17">
    <location>
        <begin position="68"/>
        <end position="88"/>
    </location>
</feature>
<dbReference type="PANTHER" id="PTHR30622">
    <property type="entry name" value="UNDECAPRENYL-DIPHOSPHATASE"/>
    <property type="match status" value="1"/>
</dbReference>
<evidence type="ECO:0000256" key="11">
    <source>
        <dbReference type="ARBA" id="ARBA00023136"/>
    </source>
</evidence>
<feature type="transmembrane region" description="Helical" evidence="17">
    <location>
        <begin position="143"/>
        <end position="163"/>
    </location>
</feature>
<evidence type="ECO:0000256" key="7">
    <source>
        <dbReference type="ARBA" id="ARBA00022801"/>
    </source>
</evidence>
<dbReference type="InterPro" id="IPR003824">
    <property type="entry name" value="UppP"/>
</dbReference>
<dbReference type="Pfam" id="PF02673">
    <property type="entry name" value="BacA"/>
    <property type="match status" value="1"/>
</dbReference>
<organism evidence="18 19">
    <name type="scientific">Candidatus Atelocyanobacterium thalassa isolate SIO64986</name>
    <dbReference type="NCBI Taxonomy" id="1527444"/>
    <lineage>
        <taxon>Bacteria</taxon>
        <taxon>Bacillati</taxon>
        <taxon>Cyanobacteriota</taxon>
        <taxon>Cyanophyceae</taxon>
        <taxon>Oscillatoriophycideae</taxon>
        <taxon>Chroococcales</taxon>
        <taxon>Aphanothecaceae</taxon>
        <taxon>Candidatus Atelocyanobacterium</taxon>
        <taxon>Candidatus Atelocyanobacterium thalassae</taxon>
    </lineage>
</organism>
<evidence type="ECO:0000256" key="9">
    <source>
        <dbReference type="ARBA" id="ARBA00022984"/>
    </source>
</evidence>
<dbReference type="NCBIfam" id="NF001394">
    <property type="entry name" value="PRK00281.2-5"/>
    <property type="match status" value="1"/>
</dbReference>
<dbReference type="EMBL" id="JPSP01000002">
    <property type="protein sequence ID" value="KFF41854.1"/>
    <property type="molecule type" value="Genomic_DNA"/>
</dbReference>
<evidence type="ECO:0000256" key="2">
    <source>
        <dbReference type="ARBA" id="ARBA00010621"/>
    </source>
</evidence>
<dbReference type="STRING" id="1527444.ucyna2_00233"/>
<keyword evidence="10 17" id="KW-1133">Transmembrane helix</keyword>
<dbReference type="AlphaFoldDB" id="A0A086CI40"/>
<protein>
    <recommendedName>
        <fullName evidence="4 17">Undecaprenyl-diphosphatase</fullName>
        <ecNumber evidence="3 17">3.6.1.27</ecNumber>
    </recommendedName>
    <alternativeName>
        <fullName evidence="15 17">Bacitracin resistance protein</fullName>
    </alternativeName>
    <alternativeName>
        <fullName evidence="14 17">Undecaprenyl pyrophosphate phosphatase</fullName>
    </alternativeName>
</protein>
<keyword evidence="8 17" id="KW-0133">Cell shape</keyword>
<dbReference type="GO" id="GO:0005886">
    <property type="term" value="C:plasma membrane"/>
    <property type="evidence" value="ECO:0007669"/>
    <property type="project" value="UniProtKB-SubCell"/>
</dbReference>
<proteinExistence type="inferred from homology"/>
<evidence type="ECO:0000256" key="5">
    <source>
        <dbReference type="ARBA" id="ARBA00022475"/>
    </source>
</evidence>
<feature type="transmembrane region" description="Helical" evidence="17">
    <location>
        <begin position="114"/>
        <end position="131"/>
    </location>
</feature>
<evidence type="ECO:0000256" key="14">
    <source>
        <dbReference type="ARBA" id="ARBA00032707"/>
    </source>
</evidence>
<feature type="transmembrane region" description="Helical" evidence="17">
    <location>
        <begin position="217"/>
        <end position="238"/>
    </location>
</feature>
<dbReference type="NCBIfam" id="TIGR00753">
    <property type="entry name" value="undec_PP_bacA"/>
    <property type="match status" value="1"/>
</dbReference>
<keyword evidence="11 17" id="KW-0472">Membrane</keyword>
<keyword evidence="13 17" id="KW-0961">Cell wall biogenesis/degradation</keyword>
<evidence type="ECO:0000256" key="16">
    <source>
        <dbReference type="ARBA" id="ARBA00047594"/>
    </source>
</evidence>
<name>A0A086CI40_9CHRO</name>
<keyword evidence="12 17" id="KW-0046">Antibiotic resistance</keyword>
<gene>
    <name evidence="17" type="primary">uppP</name>
    <name evidence="18" type="ORF">ucyna2_00233</name>
</gene>
<keyword evidence="6 17" id="KW-0812">Transmembrane</keyword>
<comment type="catalytic activity">
    <reaction evidence="16 17">
        <text>di-trans,octa-cis-undecaprenyl diphosphate + H2O = di-trans,octa-cis-undecaprenyl phosphate + phosphate + H(+)</text>
        <dbReference type="Rhea" id="RHEA:28094"/>
        <dbReference type="ChEBI" id="CHEBI:15377"/>
        <dbReference type="ChEBI" id="CHEBI:15378"/>
        <dbReference type="ChEBI" id="CHEBI:43474"/>
        <dbReference type="ChEBI" id="CHEBI:58405"/>
        <dbReference type="ChEBI" id="CHEBI:60392"/>
        <dbReference type="EC" id="3.6.1.27"/>
    </reaction>
</comment>